<protein>
    <submittedName>
        <fullName evidence="3">Diguanylate cyclase (GGDEF) domain-containing protein</fullName>
    </submittedName>
</protein>
<evidence type="ECO:0000313" key="3">
    <source>
        <dbReference type="EMBL" id="SFK32637.1"/>
    </source>
</evidence>
<name>A0A662ZD95_9GAMM</name>
<organism evidence="3 4">
    <name type="scientific">Succinivibrio dextrinosolvens</name>
    <dbReference type="NCBI Taxonomy" id="83771"/>
    <lineage>
        <taxon>Bacteria</taxon>
        <taxon>Pseudomonadati</taxon>
        <taxon>Pseudomonadota</taxon>
        <taxon>Gammaproteobacteria</taxon>
        <taxon>Aeromonadales</taxon>
        <taxon>Succinivibrionaceae</taxon>
        <taxon>Succinivibrio</taxon>
    </lineage>
</organism>
<dbReference type="PANTHER" id="PTHR33121:SF70">
    <property type="entry name" value="SIGNALING PROTEIN YKOW"/>
    <property type="match status" value="1"/>
</dbReference>
<proteinExistence type="predicted"/>
<sequence>MIRWDYRIWSGGVCVIFSAFRLYIYTFVFFVITLIFFIAGIYLDVSVNGTLEEQNSELASQRMDNLVKDLLSNFDKVIDHADILQRYIEDNPKVTNAELKNFVELNLLPKDLSAFFNADTKDFIIGYMIAPNDSVFIVSDEPQENFTQLNFSDKTTEFYLDLARRNPRDVIVHGPIVSPRTHEINIFNRKAVYVEGKYWGYVGVIVDFYKLLDCMNLNSEKGRFVYSIKAYLNKEDRDFIWGDSTLFKHRDLVYRQRSVFFGKHRWDLALKVRNAGKAAELGNKVYFILFLFYLLALILVFYLFKYFSELKNSKEVDPITLTIGHDKFLKLVKDKINGNADHGIVVMELIHFNQINACYDFTIGDKLLCEVTRRIKNVVSYNDLICRVGSQFIVLMQNIRSNVDVDRVQSELYDEMEKNFNIDEVSINLKAVIGSSSTISKGRSYNEIMNEISESILETKKSMKFFSRTTDLSQNE</sequence>
<evidence type="ECO:0000313" key="4">
    <source>
        <dbReference type="Proteomes" id="UP000243374"/>
    </source>
</evidence>
<dbReference type="GO" id="GO:0071111">
    <property type="term" value="F:cyclic-guanylate-specific phosphodiesterase activity"/>
    <property type="evidence" value="ECO:0007669"/>
    <property type="project" value="InterPro"/>
</dbReference>
<feature type="transmembrane region" description="Helical" evidence="1">
    <location>
        <begin position="285"/>
        <end position="304"/>
    </location>
</feature>
<keyword evidence="1" id="KW-0472">Membrane</keyword>
<dbReference type="InterPro" id="IPR043128">
    <property type="entry name" value="Rev_trsase/Diguanyl_cyclase"/>
</dbReference>
<keyword evidence="4" id="KW-1185">Reference proteome</keyword>
<dbReference type="NCBIfam" id="TIGR00254">
    <property type="entry name" value="GGDEF"/>
    <property type="match status" value="1"/>
</dbReference>
<dbReference type="EMBL" id="FOSF01000055">
    <property type="protein sequence ID" value="SFK32637.1"/>
    <property type="molecule type" value="Genomic_DNA"/>
</dbReference>
<keyword evidence="1" id="KW-0812">Transmembrane</keyword>
<dbReference type="InterPro" id="IPR029787">
    <property type="entry name" value="Nucleotide_cyclase"/>
</dbReference>
<dbReference type="InterPro" id="IPR050706">
    <property type="entry name" value="Cyclic-di-GMP_PDE-like"/>
</dbReference>
<dbReference type="Proteomes" id="UP000243374">
    <property type="component" value="Unassembled WGS sequence"/>
</dbReference>
<dbReference type="AlphaFoldDB" id="A0A662ZD95"/>
<feature type="domain" description="GGDEF" evidence="2">
    <location>
        <begin position="340"/>
        <end position="468"/>
    </location>
</feature>
<feature type="transmembrane region" description="Helical" evidence="1">
    <location>
        <begin position="20"/>
        <end position="43"/>
    </location>
</feature>
<dbReference type="SMART" id="SM00267">
    <property type="entry name" value="GGDEF"/>
    <property type="match status" value="1"/>
</dbReference>
<evidence type="ECO:0000259" key="2">
    <source>
        <dbReference type="PROSITE" id="PS50887"/>
    </source>
</evidence>
<accession>A0A662ZD95</accession>
<keyword evidence="1" id="KW-1133">Transmembrane helix</keyword>
<gene>
    <name evidence="3" type="ORF">SAMN04487865_10556</name>
</gene>
<reference evidence="3 4" key="1">
    <citation type="submission" date="2016-10" db="EMBL/GenBank/DDBJ databases">
        <authorList>
            <person name="Varghese N."/>
            <person name="Submissions S."/>
        </authorList>
    </citation>
    <scope>NUCLEOTIDE SEQUENCE [LARGE SCALE GENOMIC DNA]</scope>
    <source>
        <strain evidence="3 4">22B</strain>
    </source>
</reference>
<dbReference type="Gene3D" id="3.30.70.270">
    <property type="match status" value="1"/>
</dbReference>
<dbReference type="InterPro" id="IPR000160">
    <property type="entry name" value="GGDEF_dom"/>
</dbReference>
<dbReference type="PANTHER" id="PTHR33121">
    <property type="entry name" value="CYCLIC DI-GMP PHOSPHODIESTERASE PDEF"/>
    <property type="match status" value="1"/>
</dbReference>
<dbReference type="Pfam" id="PF00990">
    <property type="entry name" value="GGDEF"/>
    <property type="match status" value="1"/>
</dbReference>
<evidence type="ECO:0000256" key="1">
    <source>
        <dbReference type="SAM" id="Phobius"/>
    </source>
</evidence>
<dbReference type="SUPFAM" id="SSF55073">
    <property type="entry name" value="Nucleotide cyclase"/>
    <property type="match status" value="1"/>
</dbReference>
<dbReference type="PROSITE" id="PS50887">
    <property type="entry name" value="GGDEF"/>
    <property type="match status" value="1"/>
</dbReference>